<dbReference type="EMBL" id="DAKRPA010000436">
    <property type="protein sequence ID" value="DAZ92425.1"/>
    <property type="molecule type" value="Genomic_DNA"/>
</dbReference>
<name>A0AAV2YDY0_9STRA</name>
<keyword evidence="4" id="KW-1185">Reference proteome</keyword>
<dbReference type="InterPro" id="IPR029209">
    <property type="entry name" value="DML1/Misato_tubulin"/>
</dbReference>
<dbReference type="AlphaFoldDB" id="A0AAV2YDY0"/>
<dbReference type="Proteomes" id="UP001146120">
    <property type="component" value="Unassembled WGS sequence"/>
</dbReference>
<evidence type="ECO:0000259" key="2">
    <source>
        <dbReference type="Pfam" id="PF14881"/>
    </source>
</evidence>
<dbReference type="Gene3D" id="3.40.50.1440">
    <property type="entry name" value="Tubulin/FtsZ, GTPase domain"/>
    <property type="match status" value="1"/>
</dbReference>
<dbReference type="PANTHER" id="PTHR13391">
    <property type="entry name" value="MITOCHONDRIAL DISTRIBUTION REGULATOR MISATO"/>
    <property type="match status" value="1"/>
</dbReference>
<dbReference type="SUPFAM" id="SSF52490">
    <property type="entry name" value="Tubulin nucleotide-binding domain-like"/>
    <property type="match status" value="1"/>
</dbReference>
<sequence>MTACRGGSVQIYDQSASPSGRPETSALWNWNAFNERNMFEVPEFRPHMMLHNFYEGYAASKDGAVSQRTLDDAQERLRGLLEDCDNLRCVQWLVDMDSSWGGLAHEMLTYITEECPSTVVVTIGNDWAYPLPDQGLDYMFAVDGATQDKAKQAARRQINMASSLASLSELSSVMIPVSLMTAAALQPYALDVSEGCLPQSNVAAAAIEVAMSAYKETSYYVLAEGLVPSMKTLELAVAMPFTNDVRALLKPLQDASDGSYKDFLSQRSFLPSEDPKQKARRLAEDARYERESRWGVYRAHHRVLHCRGMFAEHSPPSSMLLDRVNHDRAVVRWTPDVVLLPPSSFLAQAQDFSMDAVSELAQSTNVGLHLDTVGQQLQHVDRRVLHEFTRAGMASDAVGELSAALRGASEAYEP</sequence>
<dbReference type="Pfam" id="PF14881">
    <property type="entry name" value="Tubulin_3"/>
    <property type="match status" value="1"/>
</dbReference>
<gene>
    <name evidence="3" type="ORF">N0F65_000209</name>
</gene>
<accession>A0AAV2YDY0</accession>
<dbReference type="InterPro" id="IPR049942">
    <property type="entry name" value="DML1/Misato"/>
</dbReference>
<dbReference type="InterPro" id="IPR036525">
    <property type="entry name" value="Tubulin/FtsZ_GTPase_sf"/>
</dbReference>
<evidence type="ECO:0000313" key="4">
    <source>
        <dbReference type="Proteomes" id="UP001146120"/>
    </source>
</evidence>
<dbReference type="GO" id="GO:0007005">
    <property type="term" value="P:mitochondrion organization"/>
    <property type="evidence" value="ECO:0007669"/>
    <property type="project" value="InterPro"/>
</dbReference>
<feature type="domain" description="DML1/Misato tubulin" evidence="2">
    <location>
        <begin position="76"/>
        <end position="182"/>
    </location>
</feature>
<feature type="region of interest" description="Disordered" evidence="1">
    <location>
        <begin position="1"/>
        <end position="21"/>
    </location>
</feature>
<dbReference type="GO" id="GO:0005737">
    <property type="term" value="C:cytoplasm"/>
    <property type="evidence" value="ECO:0007669"/>
    <property type="project" value="TreeGrafter"/>
</dbReference>
<dbReference type="PANTHER" id="PTHR13391:SF0">
    <property type="entry name" value="PROTEIN MISATO HOMOLOG 1"/>
    <property type="match status" value="1"/>
</dbReference>
<reference evidence="3" key="2">
    <citation type="journal article" date="2023" name="Microbiol Resour">
        <title>Decontamination and Annotation of the Draft Genome Sequence of the Oomycete Lagenidium giganteum ARSEF 373.</title>
        <authorList>
            <person name="Morgan W.R."/>
            <person name="Tartar A."/>
        </authorList>
    </citation>
    <scope>NUCLEOTIDE SEQUENCE</scope>
    <source>
        <strain evidence="3">ARSEF 373</strain>
    </source>
</reference>
<reference evidence="3" key="1">
    <citation type="submission" date="2022-11" db="EMBL/GenBank/DDBJ databases">
        <authorList>
            <person name="Morgan W.R."/>
            <person name="Tartar A."/>
        </authorList>
    </citation>
    <scope>NUCLEOTIDE SEQUENCE</scope>
    <source>
        <strain evidence="3">ARSEF 373</strain>
    </source>
</reference>
<comment type="caution">
    <text evidence="3">The sequence shown here is derived from an EMBL/GenBank/DDBJ whole genome shotgun (WGS) entry which is preliminary data.</text>
</comment>
<proteinExistence type="predicted"/>
<organism evidence="3 4">
    <name type="scientific">Lagenidium giganteum</name>
    <dbReference type="NCBI Taxonomy" id="4803"/>
    <lineage>
        <taxon>Eukaryota</taxon>
        <taxon>Sar</taxon>
        <taxon>Stramenopiles</taxon>
        <taxon>Oomycota</taxon>
        <taxon>Peronosporomycetes</taxon>
        <taxon>Pythiales</taxon>
        <taxon>Pythiaceae</taxon>
    </lineage>
</organism>
<protein>
    <recommendedName>
        <fullName evidence="2">DML1/Misato tubulin domain-containing protein</fullName>
    </recommendedName>
</protein>
<evidence type="ECO:0000256" key="1">
    <source>
        <dbReference type="SAM" id="MobiDB-lite"/>
    </source>
</evidence>
<evidence type="ECO:0000313" key="3">
    <source>
        <dbReference type="EMBL" id="DAZ92425.1"/>
    </source>
</evidence>